<proteinExistence type="predicted"/>
<sequence>MHGMDKEISPWLDSLVAAKKGGIFDAAMDLKRGNIDGAMDNLKRGGIQLEDRPVKVNPDDPNDGKWKVNISGTGEQTIDLDHWATSTLDPEKYAKYLLDKQDTATKGRVADAQIGNYNASAEKNTAMAKAYGSGGLAAGRRAGGAGALGPTVRKTLETDQGFVAVMSDGTRRILADDAGKPLYGTSGQKTAAGLIGKTLNQYGDNGDIAGKVNSLAGQLQGGRPQAPARINALPDGAKQIGTSKGKPVYEVNGRKFIAE</sequence>
<dbReference type="STRING" id="1233.SAMN05216387_107108"/>
<organism evidence="1 2">
    <name type="scientific">Nitrosovibrio tenuis</name>
    <dbReference type="NCBI Taxonomy" id="1233"/>
    <lineage>
        <taxon>Bacteria</taxon>
        <taxon>Pseudomonadati</taxon>
        <taxon>Pseudomonadota</taxon>
        <taxon>Betaproteobacteria</taxon>
        <taxon>Nitrosomonadales</taxon>
        <taxon>Nitrosomonadaceae</taxon>
        <taxon>Nitrosovibrio</taxon>
    </lineage>
</organism>
<name>A0A1H7NSM3_9PROT</name>
<reference evidence="1 2" key="1">
    <citation type="submission" date="2016-10" db="EMBL/GenBank/DDBJ databases">
        <authorList>
            <person name="de Groot N.N."/>
        </authorList>
    </citation>
    <scope>NUCLEOTIDE SEQUENCE [LARGE SCALE GENOMIC DNA]</scope>
    <source>
        <strain evidence="1 2">Nv1</strain>
    </source>
</reference>
<evidence type="ECO:0000313" key="2">
    <source>
        <dbReference type="Proteomes" id="UP000198620"/>
    </source>
</evidence>
<gene>
    <name evidence="1" type="ORF">SAMN05216387_107108</name>
</gene>
<accession>A0A1H7NSM3</accession>
<dbReference type="EMBL" id="FOBH01000007">
    <property type="protein sequence ID" value="SEL25995.1"/>
    <property type="molecule type" value="Genomic_DNA"/>
</dbReference>
<dbReference type="Proteomes" id="UP000198620">
    <property type="component" value="Unassembled WGS sequence"/>
</dbReference>
<keyword evidence="2" id="KW-1185">Reference proteome</keyword>
<protein>
    <submittedName>
        <fullName evidence="1">Uncharacterized protein</fullName>
    </submittedName>
</protein>
<evidence type="ECO:0000313" key="1">
    <source>
        <dbReference type="EMBL" id="SEL25995.1"/>
    </source>
</evidence>
<dbReference type="AlphaFoldDB" id="A0A1H7NSM3"/>